<name>A0A146K3F4_9EUKA</name>
<dbReference type="EMBL" id="GDID01006181">
    <property type="protein sequence ID" value="JAP90425.1"/>
    <property type="molecule type" value="Transcribed_RNA"/>
</dbReference>
<gene>
    <name evidence="1" type="ORF">TPC1_30080</name>
</gene>
<accession>A0A146K3F4</accession>
<dbReference type="AlphaFoldDB" id="A0A146K3F4"/>
<protein>
    <submittedName>
        <fullName evidence="1">Uncharacterized protein</fullName>
    </submittedName>
</protein>
<proteinExistence type="predicted"/>
<reference evidence="1" key="1">
    <citation type="submission" date="2015-07" db="EMBL/GenBank/DDBJ databases">
        <title>Adaptation to a free-living lifestyle via gene acquisitions in the diplomonad Trepomonas sp. PC1.</title>
        <authorList>
            <person name="Xu F."/>
            <person name="Jerlstrom-Hultqvist J."/>
            <person name="Kolisko M."/>
            <person name="Simpson A.G.B."/>
            <person name="Roger A.J."/>
            <person name="Svard S.G."/>
            <person name="Andersson J.O."/>
        </authorList>
    </citation>
    <scope>NUCLEOTIDE SEQUENCE</scope>
    <source>
        <strain evidence="1">PC1</strain>
    </source>
</reference>
<sequence length="1058" mass="122735">LGLYGEAGLFSYLQDRNKTNMYKQFNIKTDIVEIVNASSTESPVSNTKKLDQQDQNYALTSEQLLQHLSPSIIKHMDHHKHQVQQEVDDDQLKSNEVISDVQQSETLQSKNSHENKDVLQLDELLQKYQVQNAFPFIIKYFYNKLFSVLYQYLENTTLKTPRFLLLQELLFLVYDCAKLCDEKKYRSQIIYIQSVNAHLALQQFSPLCATLLKRLRVKNSLMLEDQDYNPEDMAVMQRNISEDMKCALMLISVIDGNIDQQTLELYLAAYIISLTIIQYYYNIKNPKDDINQFQISEPLNKEQYALILNYEFFIQQFSDKFLSFQSTLDKVQKGYDIKSGEVLMLLPPLKVYNALLNLTEYFLLDCEKMNQINNTMNRLNSSMQYGIIHIIQKIIREFYSYISEFNDVTEEFPQATQGLFVKKRFNNYHIDVCMYCKYTLQKDPCKDSMYQLCTYIYDNFIMKIGSLIIYNKYYSNHSNYCVQLINQVKGFISKYVSTIESKHSLNEYLPHVLLSLSHLAKGITSPEVLIKLNEIVVDKISQANNDFLHIQHIMPYIIAVLNRALLGHQNHPDGAHPQQFGCKLCDHVQCGIHILLPYDPLIQLRAKVPIPQLSQTERQFNTQCFSQILTVLSAVANKIDLLVPTNINQFFKYIVTIITSFQEPGLIKTCLAIAEKIVVRMFELDIWDLYDALETLCKEIIEANLINKNINPEVLLCSMSTFITTYIRLMQETDGFWSDYNNKKEITHQLYSKRVKNLIQLQRKDKQYDVLKSICSNLLIIYEGNHQPSKDAALFILDELLLILQEFLSIKIPSMETFAQLIQECVLPLFQIVSSGIEECIGNSQKLSERLILFNRNILSQFISQDDLCADEGGVVHSIFGSAPTQSISKELYLFTYLSNLIKIIEKTTLSADTVLRICKDLQWVSVELFQKSKTQRIWDINLLVLIMEIMLNLGIRGTNINIVFGIPNFFDVLGFDILITVLELIQQCKEHSSNEYLQSVSSTLNDMKTVIVKQGKDVPKMQRLYQTLLEFIDFNYSNIRTQLKDVLILYQQMITGK</sequence>
<feature type="non-terminal residue" evidence="1">
    <location>
        <position position="1"/>
    </location>
</feature>
<evidence type="ECO:0000313" key="1">
    <source>
        <dbReference type="EMBL" id="JAP90425.1"/>
    </source>
</evidence>
<organism evidence="1">
    <name type="scientific">Trepomonas sp. PC1</name>
    <dbReference type="NCBI Taxonomy" id="1076344"/>
    <lineage>
        <taxon>Eukaryota</taxon>
        <taxon>Metamonada</taxon>
        <taxon>Diplomonadida</taxon>
        <taxon>Hexamitidae</taxon>
        <taxon>Hexamitinae</taxon>
        <taxon>Trepomonas</taxon>
    </lineage>
</organism>